<dbReference type="RefSeq" id="WP_124948256.1">
    <property type="nucleotide sequence ID" value="NZ_BHVT01000081.1"/>
</dbReference>
<feature type="signal peptide" evidence="1">
    <location>
        <begin position="1"/>
        <end position="18"/>
    </location>
</feature>
<evidence type="ECO:0000259" key="2">
    <source>
        <dbReference type="Pfam" id="PF03886"/>
    </source>
</evidence>
<sequence>MMRLAVLIISIMVLAACATPEKTNFYVLSSESPPPVKAVSKPEYRVVIEPATLPEALDRPQIVLRVAPNRYSISDAERWSESLKREIPRVIAEAVGQQLPVAHVAVDLQQGGQGADYFVLIDVLRFESVPGDSITLEAAWSVRNRSGKRLREARSVLVEKVANPGVAPLISAHAKALNALGLKIAHAINSIVHEQ</sequence>
<organism evidence="3 4">
    <name type="scientific">Sulfurirhabdus autotrophica</name>
    <dbReference type="NCBI Taxonomy" id="1706046"/>
    <lineage>
        <taxon>Bacteria</taxon>
        <taxon>Pseudomonadati</taxon>
        <taxon>Pseudomonadota</taxon>
        <taxon>Betaproteobacteria</taxon>
        <taxon>Nitrosomonadales</taxon>
        <taxon>Sulfuricellaceae</taxon>
        <taxon>Sulfurirhabdus</taxon>
    </lineage>
</organism>
<keyword evidence="1" id="KW-0732">Signal</keyword>
<dbReference type="Gene3D" id="3.40.50.10610">
    <property type="entry name" value="ABC-type transport auxiliary lipoprotein component"/>
    <property type="match status" value="1"/>
</dbReference>
<dbReference type="InterPro" id="IPR005586">
    <property type="entry name" value="ABC_trans_aux"/>
</dbReference>
<dbReference type="AlphaFoldDB" id="A0A4R3YBZ3"/>
<keyword evidence="4" id="KW-1185">Reference proteome</keyword>
<dbReference type="EMBL" id="SMCO01000002">
    <property type="protein sequence ID" value="TCV89490.1"/>
    <property type="molecule type" value="Genomic_DNA"/>
</dbReference>
<evidence type="ECO:0000313" key="4">
    <source>
        <dbReference type="Proteomes" id="UP000295367"/>
    </source>
</evidence>
<gene>
    <name evidence="3" type="ORF">EDC63_1027</name>
</gene>
<reference evidence="3 4" key="1">
    <citation type="submission" date="2019-03" db="EMBL/GenBank/DDBJ databases">
        <title>Genomic Encyclopedia of Type Strains, Phase IV (KMG-IV): sequencing the most valuable type-strain genomes for metagenomic binning, comparative biology and taxonomic classification.</title>
        <authorList>
            <person name="Goeker M."/>
        </authorList>
    </citation>
    <scope>NUCLEOTIDE SEQUENCE [LARGE SCALE GENOMIC DNA]</scope>
    <source>
        <strain evidence="3 4">DSM 100309</strain>
    </source>
</reference>
<feature type="chain" id="PRO_5020515606" description="ABC-type transport auxiliary lipoprotein component domain-containing protein" evidence="1">
    <location>
        <begin position="19"/>
        <end position="195"/>
    </location>
</feature>
<dbReference type="OrthoDB" id="1494661at2"/>
<dbReference type="SUPFAM" id="SSF159594">
    <property type="entry name" value="XCC0632-like"/>
    <property type="match status" value="1"/>
</dbReference>
<accession>A0A4R3YBZ3</accession>
<dbReference type="PROSITE" id="PS51257">
    <property type="entry name" value="PROKAR_LIPOPROTEIN"/>
    <property type="match status" value="1"/>
</dbReference>
<proteinExistence type="predicted"/>
<comment type="caution">
    <text evidence="3">The sequence shown here is derived from an EMBL/GenBank/DDBJ whole genome shotgun (WGS) entry which is preliminary data.</text>
</comment>
<dbReference type="Proteomes" id="UP000295367">
    <property type="component" value="Unassembled WGS sequence"/>
</dbReference>
<protein>
    <recommendedName>
        <fullName evidence="2">ABC-type transport auxiliary lipoprotein component domain-containing protein</fullName>
    </recommendedName>
</protein>
<feature type="domain" description="ABC-type transport auxiliary lipoprotein component" evidence="2">
    <location>
        <begin position="26"/>
        <end position="185"/>
    </location>
</feature>
<dbReference type="Pfam" id="PF03886">
    <property type="entry name" value="ABC_trans_aux"/>
    <property type="match status" value="1"/>
</dbReference>
<name>A0A4R3YBZ3_9PROT</name>
<evidence type="ECO:0000313" key="3">
    <source>
        <dbReference type="EMBL" id="TCV89490.1"/>
    </source>
</evidence>
<evidence type="ECO:0000256" key="1">
    <source>
        <dbReference type="SAM" id="SignalP"/>
    </source>
</evidence>